<evidence type="ECO:0000313" key="2">
    <source>
        <dbReference type="Proteomes" id="UP000018817"/>
    </source>
</evidence>
<dbReference type="AlphaFoldDB" id="W2QEG0"/>
<protein>
    <submittedName>
        <fullName evidence="1">Uncharacterized protein</fullName>
    </submittedName>
</protein>
<name>W2QEG0_PHYN3</name>
<reference evidence="2" key="1">
    <citation type="submission" date="2011-12" db="EMBL/GenBank/DDBJ databases">
        <authorList>
            <consortium name="The Broad Institute Genome Sequencing Platform"/>
            <person name="Russ C."/>
            <person name="Tyler B."/>
            <person name="Panabieres F."/>
            <person name="Shan W."/>
            <person name="Tripathy S."/>
            <person name="Grunwald N."/>
            <person name="Machado M."/>
            <person name="Young S.K."/>
            <person name="Zeng Q."/>
            <person name="Gargeya S."/>
            <person name="Fitzgerald M."/>
            <person name="Haas B."/>
            <person name="Abouelleil A."/>
            <person name="Alvarado L."/>
            <person name="Arachchi H.M."/>
            <person name="Berlin A."/>
            <person name="Chapman S.B."/>
            <person name="Gearin G."/>
            <person name="Goldberg J."/>
            <person name="Griggs A."/>
            <person name="Gujja S."/>
            <person name="Hansen M."/>
            <person name="Heiman D."/>
            <person name="Howarth C."/>
            <person name="Larimer J."/>
            <person name="Lui A."/>
            <person name="MacDonald P.J.P."/>
            <person name="McCowen C."/>
            <person name="Montmayeur A."/>
            <person name="Murphy C."/>
            <person name="Neiman D."/>
            <person name="Pearson M."/>
            <person name="Priest M."/>
            <person name="Roberts A."/>
            <person name="Saif S."/>
            <person name="Shea T."/>
            <person name="Sisk P."/>
            <person name="Stolte C."/>
            <person name="Sykes S."/>
            <person name="Wortman J."/>
            <person name="Nusbaum C."/>
            <person name="Birren B."/>
        </authorList>
    </citation>
    <scope>NUCLEOTIDE SEQUENCE [LARGE SCALE GENOMIC DNA]</scope>
    <source>
        <strain evidence="2">INRA-310</strain>
    </source>
</reference>
<gene>
    <name evidence="1" type="ORF">PPTG_22717</name>
</gene>
<dbReference type="VEuPathDB" id="FungiDB:PPTG_22717"/>
<reference evidence="1 2" key="2">
    <citation type="submission" date="2013-11" db="EMBL/GenBank/DDBJ databases">
        <title>The Genome Sequence of Phytophthora parasitica INRA-310.</title>
        <authorList>
            <consortium name="The Broad Institute Genomics Platform"/>
            <person name="Russ C."/>
            <person name="Tyler B."/>
            <person name="Panabieres F."/>
            <person name="Shan W."/>
            <person name="Tripathy S."/>
            <person name="Grunwald N."/>
            <person name="Machado M."/>
            <person name="Johnson C.S."/>
            <person name="Arredondo F."/>
            <person name="Hong C."/>
            <person name="Coffey M."/>
            <person name="Young S.K."/>
            <person name="Zeng Q."/>
            <person name="Gargeya S."/>
            <person name="Fitzgerald M."/>
            <person name="Abouelleil A."/>
            <person name="Alvarado L."/>
            <person name="Chapman S.B."/>
            <person name="Gainer-Dewar J."/>
            <person name="Goldberg J."/>
            <person name="Griggs A."/>
            <person name="Gujja S."/>
            <person name="Hansen M."/>
            <person name="Howarth C."/>
            <person name="Imamovic A."/>
            <person name="Ireland A."/>
            <person name="Larimer J."/>
            <person name="McCowan C."/>
            <person name="Murphy C."/>
            <person name="Pearson M."/>
            <person name="Poon T.W."/>
            <person name="Priest M."/>
            <person name="Roberts A."/>
            <person name="Saif S."/>
            <person name="Shea T."/>
            <person name="Sykes S."/>
            <person name="Wortman J."/>
            <person name="Nusbaum C."/>
            <person name="Birren B."/>
        </authorList>
    </citation>
    <scope>NUCLEOTIDE SEQUENCE [LARGE SCALE GENOMIC DNA]</scope>
    <source>
        <strain evidence="1 2">INRA-310</strain>
    </source>
</reference>
<dbReference type="EMBL" id="KI669581">
    <property type="protein sequence ID" value="ETN10899.1"/>
    <property type="molecule type" value="Genomic_DNA"/>
</dbReference>
<dbReference type="Proteomes" id="UP000018817">
    <property type="component" value="Unassembled WGS sequence"/>
</dbReference>
<evidence type="ECO:0000313" key="1">
    <source>
        <dbReference type="EMBL" id="ETN10899.1"/>
    </source>
</evidence>
<accession>W2QEG0</accession>
<sequence>MDQIIRFLAWAALNRQSYVSGWFIDTIGHVEDYTEQQLCAHVKQKLAQDRTTPPLDFDKLQAQDFVTWCGYVLLAWIDCDSIIDSGHQTHEKTKDNVRILNHFWGGRFRRVPAGFHVADCSTRQCGSCGDVAMKLSVGLFFVFLTAETCLTESSRGA</sequence>
<proteinExistence type="predicted"/>
<organism evidence="1 2">
    <name type="scientific">Phytophthora nicotianae (strain INRA-310)</name>
    <name type="common">Phytophthora parasitica</name>
    <dbReference type="NCBI Taxonomy" id="761204"/>
    <lineage>
        <taxon>Eukaryota</taxon>
        <taxon>Sar</taxon>
        <taxon>Stramenopiles</taxon>
        <taxon>Oomycota</taxon>
        <taxon>Peronosporomycetes</taxon>
        <taxon>Peronosporales</taxon>
        <taxon>Peronosporaceae</taxon>
        <taxon>Phytophthora</taxon>
    </lineage>
</organism>
<dbReference type="RefSeq" id="XP_008904088.1">
    <property type="nucleotide sequence ID" value="XM_008905840.1"/>
</dbReference>
<dbReference type="GeneID" id="20191316"/>